<evidence type="ECO:0000313" key="1">
    <source>
        <dbReference type="EMBL" id="CUM70036.1"/>
    </source>
</evidence>
<evidence type="ECO:0000313" key="12">
    <source>
        <dbReference type="Proteomes" id="UP000219901"/>
    </source>
</evidence>
<dbReference type="Proteomes" id="UP000220157">
    <property type="component" value="Unassembled WGS sequence"/>
</dbReference>
<name>A0A173QX04_9FIRM</name>
<dbReference type="EMBL" id="CYXN01000001">
    <property type="protein sequence ID" value="CUM70036.1"/>
    <property type="molecule type" value="Genomic_DNA"/>
</dbReference>
<dbReference type="OrthoDB" id="1856921at2"/>
<evidence type="ECO:0000313" key="9">
    <source>
        <dbReference type="EMBL" id="RGB90318.1"/>
    </source>
</evidence>
<dbReference type="EMBL" id="WKQM01000004">
    <property type="protein sequence ID" value="MSC50959.1"/>
    <property type="molecule type" value="Genomic_DNA"/>
</dbReference>
<dbReference type="Proteomes" id="UP000252378">
    <property type="component" value="Unassembled WGS sequence"/>
</dbReference>
<evidence type="ECO:0000313" key="7">
    <source>
        <dbReference type="EMBL" id="RAW67172.1"/>
    </source>
</evidence>
<accession>A0A173QX04</accession>
<dbReference type="RefSeq" id="WP_015538508.1">
    <property type="nucleotide sequence ID" value="NZ_BNEV01000014.1"/>
</dbReference>
<evidence type="ECO:0000313" key="17">
    <source>
        <dbReference type="Proteomes" id="UP000252378"/>
    </source>
</evidence>
<reference evidence="3" key="3">
    <citation type="submission" date="2017-07" db="EMBL/GenBank/DDBJ databases">
        <authorList>
            <person name="Sun Z.S."/>
            <person name="Albrecht U."/>
            <person name="Echele G."/>
            <person name="Lee C.C."/>
        </authorList>
    </citation>
    <scope>NUCLEOTIDE SEQUENCE</scope>
    <source>
        <strain evidence="3">CNCM I 4546</strain>
        <strain evidence="4">CNCM I 4573</strain>
        <strain evidence="5">CNCM I 4644</strain>
    </source>
</reference>
<dbReference type="EMBL" id="NMTZ01000027">
    <property type="protein sequence ID" value="PDX83113.1"/>
    <property type="molecule type" value="Genomic_DNA"/>
</dbReference>
<organism evidence="1 11">
    <name type="scientific">Faecalibacterium prausnitzii</name>
    <dbReference type="NCBI Taxonomy" id="853"/>
    <lineage>
        <taxon>Bacteria</taxon>
        <taxon>Bacillati</taxon>
        <taxon>Bacillota</taxon>
        <taxon>Clostridia</taxon>
        <taxon>Eubacteriales</taxon>
        <taxon>Oscillospiraceae</taxon>
        <taxon>Faecalibacterium</taxon>
    </lineage>
</organism>
<evidence type="ECO:0000313" key="2">
    <source>
        <dbReference type="EMBL" id="MSC50959.1"/>
    </source>
</evidence>
<dbReference type="Proteomes" id="UP000251281">
    <property type="component" value="Unassembled WGS sequence"/>
</dbReference>
<dbReference type="AlphaFoldDB" id="A0A173QX04"/>
<gene>
    <name evidence="7" type="ORF">C4N21_00425</name>
    <name evidence="6" type="ORF">C4N24_00735</name>
    <name evidence="8" type="ORF">C7J97_02170</name>
    <name evidence="3" type="ORF">CGS55_14790</name>
    <name evidence="4" type="ORF">CGS56_15510</name>
    <name evidence="5" type="ORF">CGS59_13445</name>
    <name evidence="10" type="ORF">DWZ04_00790</name>
    <name evidence="9" type="ORF">DWZ25_00575</name>
    <name evidence="1" type="ORF">ERS852582_00110</name>
    <name evidence="2" type="ORF">GKE10_03350</name>
</gene>
<reference evidence="12 13" key="2">
    <citation type="journal article" date="2017" name="Front. Microbiol.">
        <title>New Insights into the Diversity of the Genus Faecalibacterium.</title>
        <authorList>
            <person name="Benevides L."/>
            <person name="Burman S."/>
            <person name="Martin R."/>
            <person name="Robert V."/>
            <person name="Thomas M."/>
            <person name="Miquel S."/>
            <person name="Chain F."/>
            <person name="Sokol H."/>
            <person name="Bermudez-Humaran L.G."/>
            <person name="Morrison M."/>
            <person name="Langella P."/>
            <person name="Azevedo V.A."/>
            <person name="Chatel J.M."/>
            <person name="Soares S."/>
        </authorList>
    </citation>
    <scope>NUCLEOTIDE SEQUENCE [LARGE SCALE GENOMIC DNA]</scope>
    <source>
        <strain evidence="3 12">CNCM I 4546</strain>
        <strain evidence="4 13">CNCM I 4573</strain>
        <strain evidence="5 14">CNCM I 4644</strain>
    </source>
</reference>
<dbReference type="Proteomes" id="UP000260782">
    <property type="component" value="Unassembled WGS sequence"/>
</dbReference>
<dbReference type="Proteomes" id="UP000260783">
    <property type="component" value="Unassembled WGS sequence"/>
</dbReference>
<evidence type="ECO:0000313" key="13">
    <source>
        <dbReference type="Proteomes" id="UP000220157"/>
    </source>
</evidence>
<evidence type="ECO:0000313" key="8">
    <source>
        <dbReference type="EMBL" id="RCH47835.1"/>
    </source>
</evidence>
<dbReference type="EMBL" id="QVES01000001">
    <property type="protein sequence ID" value="RGB90318.1"/>
    <property type="molecule type" value="Genomic_DNA"/>
</dbReference>
<dbReference type="Proteomes" id="UP000095649">
    <property type="component" value="Unassembled WGS sequence"/>
</dbReference>
<dbReference type="EMBL" id="NMTW01000053">
    <property type="protein sequence ID" value="PDX74436.1"/>
    <property type="molecule type" value="Genomic_DNA"/>
</dbReference>
<evidence type="ECO:0000313" key="16">
    <source>
        <dbReference type="Proteomes" id="UP000251281"/>
    </source>
</evidence>
<evidence type="ECO:0000313" key="20">
    <source>
        <dbReference type="Proteomes" id="UP000462091"/>
    </source>
</evidence>
<dbReference type="EMBL" id="NMTV01000071">
    <property type="protein sequence ID" value="PDX71444.1"/>
    <property type="molecule type" value="Genomic_DNA"/>
</dbReference>
<evidence type="ECO:0000313" key="3">
    <source>
        <dbReference type="EMBL" id="PDX71444.1"/>
    </source>
</evidence>
<evidence type="ECO:0000313" key="18">
    <source>
        <dbReference type="Proteomes" id="UP000260782"/>
    </source>
</evidence>
<reference evidence="2 20" key="6">
    <citation type="journal article" date="2019" name="Nat. Med.">
        <title>A library of human gut bacterial isolates paired with longitudinal multiomics data enables mechanistic microbiome research.</title>
        <authorList>
            <person name="Poyet M."/>
            <person name="Groussin M."/>
            <person name="Gibbons S.M."/>
            <person name="Avila-Pacheco J."/>
            <person name="Jiang X."/>
            <person name="Kearney S.M."/>
            <person name="Perrotta A.R."/>
            <person name="Berdy B."/>
            <person name="Zhao S."/>
            <person name="Lieberman T.D."/>
            <person name="Swanson P.K."/>
            <person name="Smith M."/>
            <person name="Roesemann S."/>
            <person name="Alexander J.E."/>
            <person name="Rich S.A."/>
            <person name="Livny J."/>
            <person name="Vlamakis H."/>
            <person name="Clish C."/>
            <person name="Bullock K."/>
            <person name="Deik A."/>
            <person name="Scott J."/>
            <person name="Pierce K.A."/>
            <person name="Xavier R.J."/>
            <person name="Alm E.J."/>
        </authorList>
    </citation>
    <scope>NUCLEOTIDE SEQUENCE [LARGE SCALE GENOMIC DNA]</scope>
    <source>
        <strain evidence="2 20">BIOML-B1</strain>
    </source>
</reference>
<evidence type="ECO:0000313" key="14">
    <source>
        <dbReference type="Proteomes" id="UP000220480"/>
    </source>
</evidence>
<dbReference type="Proteomes" id="UP000250550">
    <property type="component" value="Unassembled WGS sequence"/>
</dbReference>
<dbReference type="Pfam" id="PF12989">
    <property type="entry name" value="DUF3873"/>
    <property type="match status" value="1"/>
</dbReference>
<dbReference type="EMBL" id="PRLD01000001">
    <property type="protein sequence ID" value="RAW60665.1"/>
    <property type="molecule type" value="Genomic_DNA"/>
</dbReference>
<evidence type="ECO:0000313" key="19">
    <source>
        <dbReference type="Proteomes" id="UP000260783"/>
    </source>
</evidence>
<reference evidence="1 11" key="1">
    <citation type="submission" date="2015-09" db="EMBL/GenBank/DDBJ databases">
        <authorList>
            <consortium name="Pathogen Informatics"/>
        </authorList>
    </citation>
    <scope>NUCLEOTIDE SEQUENCE [LARGE SCALE GENOMIC DNA]</scope>
    <source>
        <strain evidence="1 11">2789STDY5834970</strain>
    </source>
</reference>
<dbReference type="InterPro" id="IPR024356">
    <property type="entry name" value="DUF3873"/>
</dbReference>
<dbReference type="Proteomes" id="UP000219901">
    <property type="component" value="Unassembled WGS sequence"/>
</dbReference>
<evidence type="ECO:0000313" key="6">
    <source>
        <dbReference type="EMBL" id="RAW60665.1"/>
    </source>
</evidence>
<evidence type="ECO:0000313" key="10">
    <source>
        <dbReference type="EMBL" id="RGC02420.1"/>
    </source>
</evidence>
<dbReference type="EMBL" id="QVEW01000001">
    <property type="protein sequence ID" value="RGC02420.1"/>
    <property type="molecule type" value="Genomic_DNA"/>
</dbReference>
<evidence type="ECO:0000313" key="5">
    <source>
        <dbReference type="EMBL" id="PDX83113.1"/>
    </source>
</evidence>
<proteinExistence type="predicted"/>
<reference evidence="18 19" key="5">
    <citation type="submission" date="2018-08" db="EMBL/GenBank/DDBJ databases">
        <title>A genome reference for cultivated species of the human gut microbiota.</title>
        <authorList>
            <person name="Zou Y."/>
            <person name="Xue W."/>
            <person name="Luo G."/>
        </authorList>
    </citation>
    <scope>NUCLEOTIDE SEQUENCE [LARGE SCALE GENOMIC DNA]</scope>
    <source>
        <strain evidence="10 19">AF29-11BH</strain>
        <strain evidence="9 18">AF31-14AC</strain>
    </source>
</reference>
<dbReference type="EMBL" id="PRLF01000001">
    <property type="protein sequence ID" value="RAW67172.1"/>
    <property type="molecule type" value="Genomic_DNA"/>
</dbReference>
<dbReference type="EMBL" id="PXUP01000002">
    <property type="protein sequence ID" value="RCH47835.1"/>
    <property type="molecule type" value="Genomic_DNA"/>
</dbReference>
<reference evidence="15 16" key="4">
    <citation type="submission" date="2018-02" db="EMBL/GenBank/DDBJ databases">
        <title>Complete genome sequencing of Faecalibacterium prausnitzii strains isolated from the human gut.</title>
        <authorList>
            <person name="Fitzgerald B.C."/>
            <person name="Shkoporov A.N."/>
            <person name="Ross P.R."/>
            <person name="Hill C."/>
        </authorList>
    </citation>
    <scope>NUCLEOTIDE SEQUENCE [LARGE SCALE GENOMIC DNA]</scope>
    <source>
        <strain evidence="6 16">APC923/51-1</strain>
        <strain evidence="7 15">APC924/119</strain>
        <strain evidence="8 17">ATCC 27768</strain>
    </source>
</reference>
<evidence type="ECO:0000313" key="11">
    <source>
        <dbReference type="Proteomes" id="UP000095649"/>
    </source>
</evidence>
<dbReference type="Proteomes" id="UP000462091">
    <property type="component" value="Unassembled WGS sequence"/>
</dbReference>
<dbReference type="Proteomes" id="UP000220480">
    <property type="component" value="Unassembled WGS sequence"/>
</dbReference>
<evidence type="ECO:0000313" key="4">
    <source>
        <dbReference type="EMBL" id="PDX74436.1"/>
    </source>
</evidence>
<sequence length="64" mass="7677">MEQLFLMPGEERYERFKDGNGVPKVHYSYCSMRGAFFDCESRSLEEAQRLCENWLVGQDRCYRN</sequence>
<protein>
    <submittedName>
        <fullName evidence="1">DUF based on B. Theta Gene description</fullName>
    </submittedName>
    <submittedName>
        <fullName evidence="2">DUF3873 domain-containing protein</fullName>
    </submittedName>
</protein>
<evidence type="ECO:0000313" key="15">
    <source>
        <dbReference type="Proteomes" id="UP000250550"/>
    </source>
</evidence>